<feature type="transmembrane region" description="Helical" evidence="3">
    <location>
        <begin position="62"/>
        <end position="82"/>
    </location>
</feature>
<dbReference type="Proteomes" id="UP000435138">
    <property type="component" value="Unassembled WGS sequence"/>
</dbReference>
<dbReference type="PANTHER" id="PTHR45138">
    <property type="entry name" value="REGULATORY COMPONENTS OF SENSORY TRANSDUCTION SYSTEM"/>
    <property type="match status" value="1"/>
</dbReference>
<evidence type="ECO:0000256" key="2">
    <source>
        <dbReference type="ARBA" id="ARBA00034247"/>
    </source>
</evidence>
<feature type="transmembrane region" description="Helical" evidence="3">
    <location>
        <begin position="6"/>
        <end position="26"/>
    </location>
</feature>
<evidence type="ECO:0000259" key="4">
    <source>
        <dbReference type="PROSITE" id="PS50887"/>
    </source>
</evidence>
<feature type="transmembrane region" description="Helical" evidence="3">
    <location>
        <begin position="38"/>
        <end position="56"/>
    </location>
</feature>
<comment type="catalytic activity">
    <reaction evidence="2">
        <text>2 GTP = 3',3'-c-di-GMP + 2 diphosphate</text>
        <dbReference type="Rhea" id="RHEA:24898"/>
        <dbReference type="ChEBI" id="CHEBI:33019"/>
        <dbReference type="ChEBI" id="CHEBI:37565"/>
        <dbReference type="ChEBI" id="CHEBI:58805"/>
        <dbReference type="EC" id="2.7.7.65"/>
    </reaction>
</comment>
<proteinExistence type="predicted"/>
<accession>A0A6A8A9M6</accession>
<keyword evidence="3" id="KW-1133">Transmembrane helix</keyword>
<feature type="transmembrane region" description="Helical" evidence="3">
    <location>
        <begin position="118"/>
        <end position="139"/>
    </location>
</feature>
<dbReference type="NCBIfam" id="TIGR00254">
    <property type="entry name" value="GGDEF"/>
    <property type="match status" value="1"/>
</dbReference>
<dbReference type="InterPro" id="IPR050469">
    <property type="entry name" value="Diguanylate_Cyclase"/>
</dbReference>
<feature type="domain" description="GGDEF" evidence="4">
    <location>
        <begin position="244"/>
        <end position="377"/>
    </location>
</feature>
<dbReference type="PROSITE" id="PS50887">
    <property type="entry name" value="GGDEF"/>
    <property type="match status" value="1"/>
</dbReference>
<gene>
    <name evidence="5" type="ORF">GAO09_18045</name>
</gene>
<dbReference type="Gene3D" id="3.30.70.270">
    <property type="match status" value="1"/>
</dbReference>
<feature type="transmembrane region" description="Helical" evidence="3">
    <location>
        <begin position="94"/>
        <end position="112"/>
    </location>
</feature>
<keyword evidence="3" id="KW-0472">Membrane</keyword>
<dbReference type="AlphaFoldDB" id="A0A6A8A9M6"/>
<dbReference type="EC" id="2.7.7.65" evidence="1"/>
<dbReference type="PANTHER" id="PTHR45138:SF9">
    <property type="entry name" value="DIGUANYLATE CYCLASE DGCM-RELATED"/>
    <property type="match status" value="1"/>
</dbReference>
<name>A0A6A8A9M6_9HYPH</name>
<protein>
    <recommendedName>
        <fullName evidence="1">diguanylate cyclase</fullName>
        <ecNumber evidence="1">2.7.7.65</ecNumber>
    </recommendedName>
</protein>
<dbReference type="GO" id="GO:0052621">
    <property type="term" value="F:diguanylate cyclase activity"/>
    <property type="evidence" value="ECO:0007669"/>
    <property type="project" value="UniProtKB-EC"/>
</dbReference>
<sequence length="392" mass="42607">MESQDNFAYLLPFIFLTFGLVFLAVARLGDRSAPAWGFGYIAAALGFATPMLLGFLPPRGQAVLANAFFFTAFYLYGEALLLRFHRPRLRKLRMALWALGMVTVVYFILAAGSLRGELLASDFFCVLLLAVPLAAAVRYPRRAIDLLLFAMVFLVFVETLIRFGATALAASDTDFDRFLASDYAFAMQVGASILGFLMALTALAATVLDIIGGHQDAAHRDPLTNALNRRGFDRAIAELGEGAERGVVICSDVDHFKRVNDEYGHAAGDVVITILVELFRRQLPEGALIARFGGEEFVAFLPGMSLTEGGVHAEVICHAFANRRWETTGIRRTVTASFGVSVVTRNDRSVHDAISRADSCLYAAKDSGRNRVVIEGRQGPGKSATVHSISAA</sequence>
<evidence type="ECO:0000256" key="3">
    <source>
        <dbReference type="SAM" id="Phobius"/>
    </source>
</evidence>
<dbReference type="InterPro" id="IPR000160">
    <property type="entry name" value="GGDEF_dom"/>
</dbReference>
<dbReference type="InterPro" id="IPR043128">
    <property type="entry name" value="Rev_trsase/Diguanyl_cyclase"/>
</dbReference>
<dbReference type="Pfam" id="PF00990">
    <property type="entry name" value="GGDEF"/>
    <property type="match status" value="1"/>
</dbReference>
<dbReference type="EMBL" id="WIXI01000046">
    <property type="protein sequence ID" value="MQY47942.1"/>
    <property type="molecule type" value="Genomic_DNA"/>
</dbReference>
<dbReference type="RefSeq" id="WP_153355544.1">
    <property type="nucleotide sequence ID" value="NZ_JAYKOO010000009.1"/>
</dbReference>
<feature type="transmembrane region" description="Helical" evidence="3">
    <location>
        <begin position="185"/>
        <end position="211"/>
    </location>
</feature>
<reference evidence="5 6" key="1">
    <citation type="submission" date="2019-11" db="EMBL/GenBank/DDBJ databases">
        <title>Genome analysis of Rhizobacterium cereale a novel genus and species isolated from maize roots in North Spain.</title>
        <authorList>
            <person name="Menendez E."/>
            <person name="Flores-Felix J.D."/>
            <person name="Ramirez-Bahena M.-H."/>
            <person name="Igual J.M."/>
            <person name="Garcia-Fraile P."/>
            <person name="Peix A."/>
            <person name="Velazquez E."/>
        </authorList>
    </citation>
    <scope>NUCLEOTIDE SEQUENCE [LARGE SCALE GENOMIC DNA]</scope>
    <source>
        <strain evidence="5 6">RZME27</strain>
    </source>
</reference>
<dbReference type="SMART" id="SM00267">
    <property type="entry name" value="GGDEF"/>
    <property type="match status" value="1"/>
</dbReference>
<dbReference type="SUPFAM" id="SSF55073">
    <property type="entry name" value="Nucleotide cyclase"/>
    <property type="match status" value="1"/>
</dbReference>
<evidence type="ECO:0000313" key="5">
    <source>
        <dbReference type="EMBL" id="MQY47942.1"/>
    </source>
</evidence>
<organism evidence="5 6">
    <name type="scientific">Endobacterium cereale</name>
    <dbReference type="NCBI Taxonomy" id="2663029"/>
    <lineage>
        <taxon>Bacteria</taxon>
        <taxon>Pseudomonadati</taxon>
        <taxon>Pseudomonadota</taxon>
        <taxon>Alphaproteobacteria</taxon>
        <taxon>Hyphomicrobiales</taxon>
        <taxon>Rhizobiaceae</taxon>
        <taxon>Endobacterium</taxon>
    </lineage>
</organism>
<comment type="caution">
    <text evidence="5">The sequence shown here is derived from an EMBL/GenBank/DDBJ whole genome shotgun (WGS) entry which is preliminary data.</text>
</comment>
<dbReference type="InterPro" id="IPR029787">
    <property type="entry name" value="Nucleotide_cyclase"/>
</dbReference>
<evidence type="ECO:0000256" key="1">
    <source>
        <dbReference type="ARBA" id="ARBA00012528"/>
    </source>
</evidence>
<dbReference type="CDD" id="cd01949">
    <property type="entry name" value="GGDEF"/>
    <property type="match status" value="1"/>
</dbReference>
<keyword evidence="6" id="KW-1185">Reference proteome</keyword>
<feature type="transmembrane region" description="Helical" evidence="3">
    <location>
        <begin position="146"/>
        <end position="165"/>
    </location>
</feature>
<evidence type="ECO:0000313" key="6">
    <source>
        <dbReference type="Proteomes" id="UP000435138"/>
    </source>
</evidence>
<keyword evidence="3" id="KW-0812">Transmembrane</keyword>